<reference evidence="5" key="4">
    <citation type="journal article" date="2020" name="Front. Microbiol.">
        <title>Genetic Variants of the DSF Quorum Sensing System in Stenotrophomonas maltophilia Influence Virulence and Resistance Phenotypes Among Genotypically Diverse Clinical Isolates.</title>
        <authorList>
            <person name="Yero D."/>
            <person name="Huedo P."/>
            <person name="Conchillo-Sole O."/>
            <person name="Martinez-Servat S."/>
            <person name="Mamat U."/>
            <person name="Coves X."/>
            <person name="Llanas F."/>
            <person name="Roca I."/>
            <person name="Vila J."/>
            <person name="Schaible U.E."/>
            <person name="Daura X."/>
            <person name="Gibert I."/>
        </authorList>
    </citation>
    <scope>NUCLEOTIDE SEQUENCE</scope>
    <source>
        <strain evidence="5">OG156</strain>
    </source>
</reference>
<dbReference type="EMBL" id="JADUNP010000007">
    <property type="protein sequence ID" value="MBH1651561.1"/>
    <property type="molecule type" value="Genomic_DNA"/>
</dbReference>
<dbReference type="Proteomes" id="UP000234414">
    <property type="component" value="Chromosome"/>
</dbReference>
<reference evidence="6" key="6">
    <citation type="submission" date="2020-11" db="EMBL/GenBank/DDBJ databases">
        <title>Enhanced detection system for hospital associated transmission using whole genome sequencing surveillance.</title>
        <authorList>
            <person name="Harrison L.H."/>
            <person name="Van Tyne D."/>
            <person name="Marsh J.W."/>
            <person name="Griffith M.P."/>
            <person name="Snyder D.J."/>
            <person name="Cooper V.S."/>
            <person name="Mustapha M."/>
        </authorList>
    </citation>
    <scope>NUCLEOTIDE SEQUENCE</scope>
    <source>
        <strain evidence="6">STEN00091</strain>
    </source>
</reference>
<dbReference type="EMBL" id="RAUE01000034">
    <property type="protein sequence ID" value="MBA0313250.1"/>
    <property type="molecule type" value="Genomic_DNA"/>
</dbReference>
<reference evidence="8 11" key="5">
    <citation type="submission" date="2020-08" db="EMBL/GenBank/DDBJ databases">
        <title>Phenotypic and transcriptomic analysis of seven clinical Stenotrophomonas maltophilia isolates identify a small set of shared and commonly regulated genes involved in biofilm lifestyle.</title>
        <authorList>
            <person name="Alio I."/>
            <person name="Gudzuhn M."/>
            <person name="Streit W."/>
        </authorList>
    </citation>
    <scope>NUCLEOTIDE SEQUENCE [LARGE SCALE GENOMIC DNA]</scope>
    <source>
        <strain evidence="8 11">UHH_SKK55</strain>
    </source>
</reference>
<reference evidence="4" key="7">
    <citation type="submission" date="2022-07" db="EMBL/GenBank/DDBJ databases">
        <authorList>
            <consortium name="Clinical and Environmental Microbiology Branch: Whole genome sequencing antimicrobial resistance pathogens in the healthcare setting"/>
        </authorList>
    </citation>
    <scope>NUCLEOTIDE SEQUENCE</scope>
    <source>
        <strain evidence="4">Stenotrophomonas_maltophilia_2021CK-00905</strain>
    </source>
</reference>
<evidence type="ECO:0000313" key="5">
    <source>
        <dbReference type="EMBL" id="MBA0313250.1"/>
    </source>
</evidence>
<dbReference type="InterPro" id="IPR009839">
    <property type="entry name" value="SseB_N"/>
</dbReference>
<evidence type="ECO:0000313" key="11">
    <source>
        <dbReference type="Proteomes" id="UP000515598"/>
    </source>
</evidence>
<proteinExistence type="predicted"/>
<evidence type="ECO:0000313" key="4">
    <source>
        <dbReference type="EMBL" id="EKT4441698.1"/>
    </source>
</evidence>
<feature type="region of interest" description="Disordered" evidence="1">
    <location>
        <begin position="1"/>
        <end position="24"/>
    </location>
</feature>
<accession>A0A246HWD8</accession>
<evidence type="ECO:0000313" key="7">
    <source>
        <dbReference type="EMBL" id="PJL24651.1"/>
    </source>
</evidence>
<dbReference type="EMBL" id="CP025298">
    <property type="protein sequence ID" value="AUI07643.1"/>
    <property type="molecule type" value="Genomic_DNA"/>
</dbReference>
<dbReference type="Proteomes" id="UP000822271">
    <property type="component" value="Unassembled WGS sequence"/>
</dbReference>
<evidence type="ECO:0000313" key="3">
    <source>
        <dbReference type="EMBL" id="AUI07643.1"/>
    </source>
</evidence>
<dbReference type="AlphaFoldDB" id="A0A246HWD8"/>
<feature type="domain" description="SseB protein N-terminal" evidence="2">
    <location>
        <begin position="20"/>
        <end position="125"/>
    </location>
</feature>
<protein>
    <submittedName>
        <fullName evidence="4">SseB family protein</fullName>
    </submittedName>
</protein>
<dbReference type="EMBL" id="ABLOMU010000023">
    <property type="protein sequence ID" value="EKT4441698.1"/>
    <property type="molecule type" value="Genomic_DNA"/>
</dbReference>
<organism evidence="7 9">
    <name type="scientific">Stenotrophomonas maltophilia</name>
    <name type="common">Pseudomonas maltophilia</name>
    <name type="synonym">Xanthomonas maltophilia</name>
    <dbReference type="NCBI Taxonomy" id="40324"/>
    <lineage>
        <taxon>Bacteria</taxon>
        <taxon>Pseudomonadati</taxon>
        <taxon>Pseudomonadota</taxon>
        <taxon>Gammaproteobacteria</taxon>
        <taxon>Lysobacterales</taxon>
        <taxon>Lysobacteraceae</taxon>
        <taxon>Stenotrophomonas</taxon>
        <taxon>Stenotrophomonas maltophilia group</taxon>
    </lineage>
</organism>
<reference evidence="7 9" key="1">
    <citation type="journal article" date="2017" name="Front. Microbiol.">
        <title>Double-Face Meets the Bacterial World: The Opportunistic Pathogen Stenotrophomonas maltophilia.</title>
        <authorList>
            <person name="Lira F."/>
            <person name="Berg G."/>
            <person name="Martinez J.L."/>
        </authorList>
    </citation>
    <scope>NUCLEOTIDE SEQUENCE [LARGE SCALE GENOMIC DNA]</scope>
    <source>
        <strain evidence="7 9">EA1</strain>
    </source>
</reference>
<evidence type="ECO:0000313" key="8">
    <source>
        <dbReference type="EMBL" id="QNG76076.1"/>
    </source>
</evidence>
<reference evidence="3 10" key="2">
    <citation type="submission" date="2017-12" db="EMBL/GenBank/DDBJ databases">
        <title>Complete Genome Sequence of Stenotrophomonas maltophilia CSM2.</title>
        <authorList>
            <person name="Castro-Jaimes S."/>
            <person name="Lopez-Leal G."/>
            <person name="Barberena Jonas C."/>
            <person name="Bustos P."/>
            <person name="Perez-Oseguera A."/>
            <person name="Cevallos M.A."/>
        </authorList>
    </citation>
    <scope>NUCLEOTIDE SEQUENCE [LARGE SCALE GENOMIC DNA]</scope>
    <source>
        <strain evidence="3 10">CSM2</strain>
    </source>
</reference>
<evidence type="ECO:0000313" key="6">
    <source>
        <dbReference type="EMBL" id="MBH1651561.1"/>
    </source>
</evidence>
<reference evidence="5" key="3">
    <citation type="submission" date="2018-09" db="EMBL/GenBank/DDBJ databases">
        <authorList>
            <person name="Groschel M."/>
            <person name="Kohl T."/>
            <person name="Conchillo-Sole O."/>
            <person name="Mamat U."/>
            <person name="Yero D."/>
            <person name="Niemann S."/>
            <person name="Daura X."/>
            <person name="Gibert I."/>
        </authorList>
    </citation>
    <scope>NUCLEOTIDE SEQUENCE</scope>
    <source>
        <strain evidence="5">OG156</strain>
    </source>
</reference>
<dbReference type="RefSeq" id="WP_049401588.1">
    <property type="nucleotide sequence ID" value="NZ_CBCPIZ010000003.1"/>
</dbReference>
<dbReference type="Pfam" id="PF07179">
    <property type="entry name" value="SseB"/>
    <property type="match status" value="1"/>
</dbReference>
<evidence type="ECO:0000313" key="10">
    <source>
        <dbReference type="Proteomes" id="UP000234414"/>
    </source>
</evidence>
<sequence>MKQPSRPRGRGTTSAETALEASFERARDSAAEERAFFKRLMDAIVYVHAPISDDAQTLRLVQFRHPDGFDAIPFFTSLDKAQAASSSAVRILGVSGRELLTGTRGATLMLNPNYGGVVLYPEEVATLLDTGFLARVERLAPAEFAVRPAQAAPAWLAPAISGSLEHADFVSSAYLLETHSSGGVEQPPGLLIWLVVDLAFAERAARLVTTAIQPLCSDLDVIIDLAVHDVSLPLPAGLDDPQILPIFFHENQANLSTAHRPMSPEDKLLALLPGLTEEEKERRTREGMADVDAGRTIPHEELLQWIRRRSEPS</sequence>
<dbReference type="EMBL" id="NEQV01000007">
    <property type="protein sequence ID" value="PJL24651.1"/>
    <property type="molecule type" value="Genomic_DNA"/>
</dbReference>
<dbReference type="Proteomes" id="UP000625930">
    <property type="component" value="Unassembled WGS sequence"/>
</dbReference>
<dbReference type="Proteomes" id="UP000515598">
    <property type="component" value="Chromosome"/>
</dbReference>
<evidence type="ECO:0000256" key="1">
    <source>
        <dbReference type="SAM" id="MobiDB-lite"/>
    </source>
</evidence>
<dbReference type="OrthoDB" id="5622177at2"/>
<evidence type="ECO:0000313" key="9">
    <source>
        <dbReference type="Proteomes" id="UP000230167"/>
    </source>
</evidence>
<gene>
    <name evidence="7" type="ORF">B9Y64_19000</name>
    <name evidence="5" type="ORF">D7Y33_19950</name>
    <name evidence="8" type="ORF">GPNADHDJ_00242</name>
    <name evidence="6" type="ORF">I5U67_05170</name>
    <name evidence="4" type="ORF">QEK83_002355</name>
    <name evidence="3" type="ORF">SmaCSM2_10785</name>
</gene>
<dbReference type="Proteomes" id="UP000230167">
    <property type="component" value="Unassembled WGS sequence"/>
</dbReference>
<evidence type="ECO:0000259" key="2">
    <source>
        <dbReference type="Pfam" id="PF07179"/>
    </source>
</evidence>
<dbReference type="EMBL" id="CP060025">
    <property type="protein sequence ID" value="QNG76076.1"/>
    <property type="molecule type" value="Genomic_DNA"/>
</dbReference>
<name>A0A246HWD8_STEMA</name>
<dbReference type="Proteomes" id="UP001214521">
    <property type="component" value="Unassembled WGS sequence"/>
</dbReference>